<reference evidence="1" key="1">
    <citation type="journal article" date="2019" name="Nat. Med.">
        <title>A library of human gut bacterial isolates paired with longitudinal multiomics data enables mechanistic microbiome research.</title>
        <authorList>
            <person name="Poyet M."/>
            <person name="Groussin M."/>
            <person name="Gibbons S.M."/>
            <person name="Avila-Pacheco J."/>
            <person name="Jiang X."/>
            <person name="Kearney S.M."/>
            <person name="Perrotta A.R."/>
            <person name="Berdy B."/>
            <person name="Zhao S."/>
            <person name="Lieberman T.D."/>
            <person name="Swanson P.K."/>
            <person name="Smith M."/>
            <person name="Roesemann S."/>
            <person name="Alexander J.E."/>
            <person name="Rich S.A."/>
            <person name="Livny J."/>
            <person name="Vlamakis H."/>
            <person name="Clish C."/>
            <person name="Bullock K."/>
            <person name="Deik A."/>
            <person name="Scott J."/>
            <person name="Pierce K.A."/>
            <person name="Xavier R.J."/>
            <person name="Alm E.J."/>
        </authorList>
    </citation>
    <scope>NUCLEOTIDE SEQUENCE</scope>
    <source>
        <strain evidence="1">BIOML-A179</strain>
    </source>
</reference>
<gene>
    <name evidence="1" type="ORF">GMA64_03570</name>
</gene>
<protein>
    <submittedName>
        <fullName evidence="1">DUF2164 family protein</fullName>
    </submittedName>
</protein>
<dbReference type="RefSeq" id="WP_129821583.1">
    <property type="nucleotide sequence ID" value="NZ_RCYV01000013.1"/>
</dbReference>
<dbReference type="AlphaFoldDB" id="A0A6G2CDL4"/>
<evidence type="ECO:0000313" key="1">
    <source>
        <dbReference type="EMBL" id="MTL93600.1"/>
    </source>
</evidence>
<dbReference type="Pfam" id="PF09932">
    <property type="entry name" value="DUF2164"/>
    <property type="match status" value="1"/>
</dbReference>
<organism evidence="1">
    <name type="scientific">Turicibacter sanguinis</name>
    <dbReference type="NCBI Taxonomy" id="154288"/>
    <lineage>
        <taxon>Bacteria</taxon>
        <taxon>Bacillati</taxon>
        <taxon>Bacillota</taxon>
        <taxon>Erysipelotrichia</taxon>
        <taxon>Erysipelotrichales</taxon>
        <taxon>Turicibacteraceae</taxon>
        <taxon>Turicibacter</taxon>
    </lineage>
</organism>
<proteinExistence type="predicted"/>
<dbReference type="EMBL" id="WMQV01000005">
    <property type="protein sequence ID" value="MTL93600.1"/>
    <property type="molecule type" value="Genomic_DNA"/>
</dbReference>
<comment type="caution">
    <text evidence="1">The sequence shown here is derived from an EMBL/GenBank/DDBJ whole genome shotgun (WGS) entry which is preliminary data.</text>
</comment>
<dbReference type="InterPro" id="IPR018680">
    <property type="entry name" value="DUF2164"/>
</dbReference>
<name>A0A6G2CDL4_9FIRM</name>
<sequence length="73" mass="8714">MKDCISKKQTEEMISKLQTYFLKERDEELGHLSAELMLDFLIDTMGPHFYNKGLEDAQRYMIERVDELLDLQK</sequence>
<accession>A0A6G2CDL4</accession>